<keyword evidence="1" id="KW-0812">Transmembrane</keyword>
<name>A0A0E9Q6C6_ANGAN</name>
<evidence type="ECO:0000313" key="2">
    <source>
        <dbReference type="EMBL" id="JAH11678.1"/>
    </source>
</evidence>
<evidence type="ECO:0000256" key="1">
    <source>
        <dbReference type="SAM" id="Phobius"/>
    </source>
</evidence>
<dbReference type="EMBL" id="GBXM01096899">
    <property type="protein sequence ID" value="JAH11678.1"/>
    <property type="molecule type" value="Transcribed_RNA"/>
</dbReference>
<protein>
    <submittedName>
        <fullName evidence="2">Uncharacterized protein</fullName>
    </submittedName>
</protein>
<feature type="transmembrane region" description="Helical" evidence="1">
    <location>
        <begin position="15"/>
        <end position="33"/>
    </location>
</feature>
<dbReference type="AlphaFoldDB" id="A0A0E9Q6C6"/>
<organism evidence="2">
    <name type="scientific">Anguilla anguilla</name>
    <name type="common">European freshwater eel</name>
    <name type="synonym">Muraena anguilla</name>
    <dbReference type="NCBI Taxonomy" id="7936"/>
    <lineage>
        <taxon>Eukaryota</taxon>
        <taxon>Metazoa</taxon>
        <taxon>Chordata</taxon>
        <taxon>Craniata</taxon>
        <taxon>Vertebrata</taxon>
        <taxon>Euteleostomi</taxon>
        <taxon>Actinopterygii</taxon>
        <taxon>Neopterygii</taxon>
        <taxon>Teleostei</taxon>
        <taxon>Anguilliformes</taxon>
        <taxon>Anguillidae</taxon>
        <taxon>Anguilla</taxon>
    </lineage>
</organism>
<accession>A0A0E9Q6C6</accession>
<sequence length="100" mass="11078">MWIVLNKMEELNQSIHYLTHLFLVIVTGGLKLIPFTHAVIRTGNLDSPGSPTSISLNWGGSWPTWRKRSRIGSGVCMFSPCPCWSPLGTPVSSHSPKTCR</sequence>
<keyword evidence="1" id="KW-0472">Membrane</keyword>
<reference evidence="2" key="1">
    <citation type="submission" date="2014-11" db="EMBL/GenBank/DDBJ databases">
        <authorList>
            <person name="Amaro Gonzalez C."/>
        </authorList>
    </citation>
    <scope>NUCLEOTIDE SEQUENCE</scope>
</reference>
<reference evidence="2" key="2">
    <citation type="journal article" date="2015" name="Fish Shellfish Immunol.">
        <title>Early steps in the European eel (Anguilla anguilla)-Vibrio vulnificus interaction in the gills: Role of the RtxA13 toxin.</title>
        <authorList>
            <person name="Callol A."/>
            <person name="Pajuelo D."/>
            <person name="Ebbesson L."/>
            <person name="Teles M."/>
            <person name="MacKenzie S."/>
            <person name="Amaro C."/>
        </authorList>
    </citation>
    <scope>NUCLEOTIDE SEQUENCE</scope>
</reference>
<keyword evidence="1" id="KW-1133">Transmembrane helix</keyword>
<proteinExistence type="predicted"/>